<keyword evidence="4" id="KW-0067">ATP-binding</keyword>
<evidence type="ECO:0000259" key="5">
    <source>
        <dbReference type="Pfam" id="PF00931"/>
    </source>
</evidence>
<sequence>MAFVGEAVPSAFIETLFNMFASPELLNFASPELKQMINPLVDIWLGDVRDLAYDVEDFLDEFTTEALPRALKAKPQVCTSKVRSLIPSCCTSFTLSALKFNLKMRSKIKKITTRLQDISAQKDDLCLTENIAGGDESRFYGRETDKEAIVNLLLEDEPRDNAVCVIPIIGMGVVGKTTLAQLAYNHDKVKSHFNLRVWVCVSDDFDVIRVTKTILQSVASCMSDVNDLNQLQVKPKEELLGKKFLLVLDDVWNENCDKLDVLYTPMRTGAQGSRVIVTTRNEGVVSTIGASSAYVLQELSNDDCLSLFVQQALGTTNFDTHPHLKEVGEKIVKKCKGLPLAARTLGGMLRTKLDHDAWDQILKSKIWYLPKEKNNILPALKLSYHHLPSHLKRCFAYCVIFPKYYEFEVGELVLLWMGEGFLHQTKGKKSMEDIGVEYFLELLVRSFFQQSNCRSSKFVMHDLINDLALFVVGDVCFNLEDKVENNQQHTIYERTRHSSCICQTYEIARKFDTFGMVKNLRSLVALPTNIQGSGDRVYISMKVLHGLLMGMRCF</sequence>
<dbReference type="InterPro" id="IPR058922">
    <property type="entry name" value="WHD_DRP"/>
</dbReference>
<evidence type="ECO:0000259" key="7">
    <source>
        <dbReference type="Pfam" id="PF23559"/>
    </source>
</evidence>
<dbReference type="GO" id="GO:0006952">
    <property type="term" value="P:defense response"/>
    <property type="evidence" value="ECO:0007669"/>
    <property type="project" value="UniProtKB-KW"/>
</dbReference>
<dbReference type="GO" id="GO:0043531">
    <property type="term" value="F:ADP binding"/>
    <property type="evidence" value="ECO:0007669"/>
    <property type="project" value="InterPro"/>
</dbReference>
<dbReference type="PRINTS" id="PR00364">
    <property type="entry name" value="DISEASERSIST"/>
</dbReference>
<protein>
    <recommendedName>
        <fullName evidence="10">Disease resistance RPP13-like protein 1</fullName>
    </recommendedName>
</protein>
<proteinExistence type="predicted"/>
<keyword evidence="3" id="KW-0611">Plant defense</keyword>
<dbReference type="InterPro" id="IPR027417">
    <property type="entry name" value="P-loop_NTPase"/>
</dbReference>
<evidence type="ECO:0000259" key="6">
    <source>
        <dbReference type="Pfam" id="PF18052"/>
    </source>
</evidence>
<dbReference type="FunFam" id="1.10.10.10:FF:000322">
    <property type="entry name" value="Probable disease resistance protein At1g63360"/>
    <property type="match status" value="1"/>
</dbReference>
<dbReference type="FunFam" id="3.40.50.300:FF:001091">
    <property type="entry name" value="Probable disease resistance protein At1g61300"/>
    <property type="match status" value="1"/>
</dbReference>
<accession>A0AA39DJ28</accession>
<evidence type="ECO:0000313" key="9">
    <source>
        <dbReference type="Proteomes" id="UP001168098"/>
    </source>
</evidence>
<dbReference type="Gene3D" id="1.10.8.430">
    <property type="entry name" value="Helical domain of apoptotic protease-activating factors"/>
    <property type="match status" value="1"/>
</dbReference>
<organism evidence="8 9">
    <name type="scientific">Vitis rotundifolia</name>
    <name type="common">Muscadine grape</name>
    <dbReference type="NCBI Taxonomy" id="103349"/>
    <lineage>
        <taxon>Eukaryota</taxon>
        <taxon>Viridiplantae</taxon>
        <taxon>Streptophyta</taxon>
        <taxon>Embryophyta</taxon>
        <taxon>Tracheophyta</taxon>
        <taxon>Spermatophyta</taxon>
        <taxon>Magnoliopsida</taxon>
        <taxon>eudicotyledons</taxon>
        <taxon>Gunneridae</taxon>
        <taxon>Pentapetalae</taxon>
        <taxon>rosids</taxon>
        <taxon>Vitales</taxon>
        <taxon>Vitaceae</taxon>
        <taxon>Viteae</taxon>
        <taxon>Vitis</taxon>
    </lineage>
</organism>
<evidence type="ECO:0000256" key="2">
    <source>
        <dbReference type="ARBA" id="ARBA00022741"/>
    </source>
</evidence>
<gene>
    <name evidence="8" type="ORF">PVL29_017464</name>
</gene>
<dbReference type="Gene3D" id="1.20.5.4130">
    <property type="match status" value="1"/>
</dbReference>
<comment type="caution">
    <text evidence="8">The sequence shown here is derived from an EMBL/GenBank/DDBJ whole genome shotgun (WGS) entry which is preliminary data.</text>
</comment>
<keyword evidence="9" id="KW-1185">Reference proteome</keyword>
<evidence type="ECO:0000256" key="3">
    <source>
        <dbReference type="ARBA" id="ARBA00022821"/>
    </source>
</evidence>
<dbReference type="Pfam" id="PF18052">
    <property type="entry name" value="Rx_N"/>
    <property type="match status" value="1"/>
</dbReference>
<dbReference type="InterPro" id="IPR042197">
    <property type="entry name" value="Apaf_helical"/>
</dbReference>
<dbReference type="SUPFAM" id="SSF52540">
    <property type="entry name" value="P-loop containing nucleoside triphosphate hydrolases"/>
    <property type="match status" value="1"/>
</dbReference>
<feature type="domain" description="Disease resistance N-terminal" evidence="6">
    <location>
        <begin position="32"/>
        <end position="75"/>
    </location>
</feature>
<name>A0AA39DJ28_VITRO</name>
<keyword evidence="2" id="KW-0547">Nucleotide-binding</keyword>
<dbReference type="Proteomes" id="UP001168098">
    <property type="component" value="Unassembled WGS sequence"/>
</dbReference>
<reference evidence="8 9" key="1">
    <citation type="journal article" date="2023" name="BMC Biotechnol.">
        <title>Vitis rotundifolia cv Carlos genome sequencing.</title>
        <authorList>
            <person name="Huff M."/>
            <person name="Hulse-Kemp A."/>
            <person name="Scheffler B."/>
            <person name="Youngblood R."/>
            <person name="Simpson S."/>
            <person name="Babiker E."/>
            <person name="Staton M."/>
        </authorList>
    </citation>
    <scope>NUCLEOTIDE SEQUENCE [LARGE SCALE GENOMIC DNA]</scope>
    <source>
        <tissue evidence="8">Leaf</tissue>
    </source>
</reference>
<evidence type="ECO:0000256" key="1">
    <source>
        <dbReference type="ARBA" id="ARBA00022737"/>
    </source>
</evidence>
<dbReference type="EMBL" id="JARBHA010000013">
    <property type="protein sequence ID" value="KAJ9685435.1"/>
    <property type="molecule type" value="Genomic_DNA"/>
</dbReference>
<dbReference type="InterPro" id="IPR041118">
    <property type="entry name" value="Rx_N"/>
</dbReference>
<dbReference type="InterPro" id="IPR002182">
    <property type="entry name" value="NB-ARC"/>
</dbReference>
<evidence type="ECO:0000313" key="8">
    <source>
        <dbReference type="EMBL" id="KAJ9685435.1"/>
    </source>
</evidence>
<dbReference type="PANTHER" id="PTHR36766:SF51">
    <property type="entry name" value="DISEASE RESISTANCE RPP13-LIKE PROTEIN 1"/>
    <property type="match status" value="1"/>
</dbReference>
<feature type="domain" description="Disease resistance protein winged helix" evidence="7">
    <location>
        <begin position="400"/>
        <end position="468"/>
    </location>
</feature>
<feature type="domain" description="NB-ARC" evidence="5">
    <location>
        <begin position="143"/>
        <end position="312"/>
    </location>
</feature>
<evidence type="ECO:0000256" key="4">
    <source>
        <dbReference type="ARBA" id="ARBA00022840"/>
    </source>
</evidence>
<keyword evidence="1" id="KW-0677">Repeat</keyword>
<dbReference type="GO" id="GO:0005524">
    <property type="term" value="F:ATP binding"/>
    <property type="evidence" value="ECO:0007669"/>
    <property type="project" value="UniProtKB-KW"/>
</dbReference>
<dbReference type="Pfam" id="PF23559">
    <property type="entry name" value="WHD_DRP"/>
    <property type="match status" value="1"/>
</dbReference>
<dbReference type="AlphaFoldDB" id="A0AA39DJ28"/>
<dbReference type="Pfam" id="PF00931">
    <property type="entry name" value="NB-ARC"/>
    <property type="match status" value="1"/>
</dbReference>
<dbReference type="PANTHER" id="PTHR36766">
    <property type="entry name" value="PLANT BROAD-SPECTRUM MILDEW RESISTANCE PROTEIN RPW8"/>
    <property type="match status" value="1"/>
</dbReference>
<evidence type="ECO:0008006" key="10">
    <source>
        <dbReference type="Google" id="ProtNLM"/>
    </source>
</evidence>
<dbReference type="Gene3D" id="3.40.50.300">
    <property type="entry name" value="P-loop containing nucleotide triphosphate hydrolases"/>
    <property type="match status" value="1"/>
</dbReference>